<dbReference type="AlphaFoldDB" id="Q7MN83"/>
<organism evidence="2 3">
    <name type="scientific">Vibrio vulnificus (strain YJ016)</name>
    <dbReference type="NCBI Taxonomy" id="196600"/>
    <lineage>
        <taxon>Bacteria</taxon>
        <taxon>Pseudomonadati</taxon>
        <taxon>Pseudomonadota</taxon>
        <taxon>Gammaproteobacteria</taxon>
        <taxon>Vibrionales</taxon>
        <taxon>Vibrionaceae</taxon>
        <taxon>Vibrio</taxon>
    </lineage>
</organism>
<proteinExistence type="predicted"/>
<keyword evidence="1" id="KW-0812">Transmembrane</keyword>
<feature type="transmembrane region" description="Helical" evidence="1">
    <location>
        <begin position="20"/>
        <end position="42"/>
    </location>
</feature>
<dbReference type="EMBL" id="BA000037">
    <property type="protein sequence ID" value="BAC93598.1"/>
    <property type="molecule type" value="Genomic_DNA"/>
</dbReference>
<protein>
    <submittedName>
        <fullName evidence="2">Uncharacterized protein</fullName>
    </submittedName>
</protein>
<evidence type="ECO:0000256" key="1">
    <source>
        <dbReference type="SAM" id="Phobius"/>
    </source>
</evidence>
<sequence length="48" mass="5481">MIRIQYDKARLVMPNGLFCYQQAVGFAWLVESSVIFFIVSLARQGSLL</sequence>
<evidence type="ECO:0000313" key="2">
    <source>
        <dbReference type="EMBL" id="BAC93598.1"/>
    </source>
</evidence>
<gene>
    <name evidence="2" type="ordered locus">VV0834</name>
</gene>
<dbReference type="Proteomes" id="UP000002675">
    <property type="component" value="Chromosome I"/>
</dbReference>
<evidence type="ECO:0000313" key="3">
    <source>
        <dbReference type="Proteomes" id="UP000002675"/>
    </source>
</evidence>
<name>Q7MN83_VIBVY</name>
<reference evidence="2 3" key="1">
    <citation type="journal article" date="2003" name="Genome Res.">
        <title>Comparative genome analysis of Vibrio vulnificus, a marine pathogen.</title>
        <authorList>
            <person name="Chen C.Y."/>
            <person name="Wu K.M."/>
            <person name="Chang Y.C."/>
            <person name="Chang C.H."/>
            <person name="Tsai H.C."/>
            <person name="Liao T.L."/>
            <person name="Liu Y.M."/>
            <person name="Chen H.J."/>
            <person name="Shen A.B."/>
            <person name="Li J.C."/>
            <person name="Su T.L."/>
            <person name="Shao C.P."/>
            <person name="Lee C.T."/>
            <person name="Hor L.I."/>
            <person name="Tsai S.F."/>
        </authorList>
    </citation>
    <scope>NUCLEOTIDE SEQUENCE [LARGE SCALE GENOMIC DNA]</scope>
    <source>
        <strain evidence="2 3">YJ016</strain>
    </source>
</reference>
<dbReference type="KEGG" id="vvy:VV0834"/>
<accession>Q7MN83</accession>
<dbReference type="HOGENOM" id="CLU_3159295_0_0_6"/>
<keyword evidence="1" id="KW-0472">Membrane</keyword>
<keyword evidence="1" id="KW-1133">Transmembrane helix</keyword>